<dbReference type="RefSeq" id="WP_092409745.1">
    <property type="nucleotide sequence ID" value="NZ_FOVF01000029.1"/>
</dbReference>
<gene>
    <name evidence="1" type="ORF">SAMN05216289_1299</name>
</gene>
<reference evidence="1 2" key="1">
    <citation type="submission" date="2016-10" db="EMBL/GenBank/DDBJ databases">
        <authorList>
            <person name="de Groot N.N."/>
        </authorList>
    </citation>
    <scope>NUCLEOTIDE SEQUENCE [LARGE SCALE GENOMIC DNA]</scope>
    <source>
        <strain evidence="1 2">CGMCC 1.7659</strain>
    </source>
</reference>
<dbReference type="STRING" id="578942.SAMN05216289_1299"/>
<organism evidence="1 2">
    <name type="scientific">Dokdonella immobilis</name>
    <dbReference type="NCBI Taxonomy" id="578942"/>
    <lineage>
        <taxon>Bacteria</taxon>
        <taxon>Pseudomonadati</taxon>
        <taxon>Pseudomonadota</taxon>
        <taxon>Gammaproteobacteria</taxon>
        <taxon>Lysobacterales</taxon>
        <taxon>Rhodanobacteraceae</taxon>
        <taxon>Dokdonella</taxon>
    </lineage>
</organism>
<dbReference type="AlphaFoldDB" id="A0A1I4ZUF8"/>
<keyword evidence="2" id="KW-1185">Reference proteome</keyword>
<accession>A0A1I4ZUF8</accession>
<dbReference type="Proteomes" id="UP000198575">
    <property type="component" value="Unassembled WGS sequence"/>
</dbReference>
<dbReference type="EMBL" id="FOVF01000029">
    <property type="protein sequence ID" value="SFN53797.1"/>
    <property type="molecule type" value="Genomic_DNA"/>
</dbReference>
<evidence type="ECO:0000313" key="1">
    <source>
        <dbReference type="EMBL" id="SFN53797.1"/>
    </source>
</evidence>
<protein>
    <submittedName>
        <fullName evidence="1">Uncharacterized protein</fullName>
    </submittedName>
</protein>
<name>A0A1I4ZUF8_9GAMM</name>
<evidence type="ECO:0000313" key="2">
    <source>
        <dbReference type="Proteomes" id="UP000198575"/>
    </source>
</evidence>
<proteinExistence type="predicted"/>
<sequence>MNLEAAKTEYPEAFMAIERRIAEWQGELNDPPVVRMIDAQVIAHDGYALLAVVAQADFGEGFECIQFRAPLNASEVTH</sequence>